<dbReference type="InterPro" id="IPR040000">
    <property type="entry name" value="NOP9"/>
</dbReference>
<dbReference type="GO" id="GO:0000447">
    <property type="term" value="P:endonucleolytic cleavage in ITS1 to separate SSU-rRNA from 5.8S rRNA and LSU-rRNA from tricistronic rRNA transcript (SSU-rRNA, 5.8S rRNA, LSU-rRNA)"/>
    <property type="evidence" value="ECO:0007669"/>
    <property type="project" value="TreeGrafter"/>
</dbReference>
<dbReference type="RefSeq" id="XP_028463547.1">
    <property type="nucleotide sequence ID" value="XM_028610603.1"/>
</dbReference>
<evidence type="ECO:0000313" key="9">
    <source>
        <dbReference type="Proteomes" id="UP000272025"/>
    </source>
</evidence>
<evidence type="ECO:0000256" key="3">
    <source>
        <dbReference type="ARBA" id="ARBA00022737"/>
    </source>
</evidence>
<dbReference type="Gene3D" id="1.25.10.10">
    <property type="entry name" value="Leucine-rich Repeat Variant"/>
    <property type="match status" value="1"/>
</dbReference>
<dbReference type="Pfam" id="PF22493">
    <property type="entry name" value="PUF_NOP9"/>
    <property type="match status" value="1"/>
</dbReference>
<evidence type="ECO:0000256" key="2">
    <source>
        <dbReference type="ARBA" id="ARBA00016427"/>
    </source>
</evidence>
<keyword evidence="3" id="KW-0677">Repeat</keyword>
<evidence type="ECO:0000256" key="1">
    <source>
        <dbReference type="ARBA" id="ARBA00004604"/>
    </source>
</evidence>
<dbReference type="OrthoDB" id="392571at2759"/>
<protein>
    <recommendedName>
        <fullName evidence="2">Nucleolar protein 9</fullName>
    </recommendedName>
    <alternativeName>
        <fullName evidence="5 6">Pumilio domain-containing protein NOP9</fullName>
    </alternativeName>
</protein>
<dbReference type="EMBL" id="ML119060">
    <property type="protein sequence ID" value="ROT35741.1"/>
    <property type="molecule type" value="Genomic_DNA"/>
</dbReference>
<accession>A0A3N2PMH7</accession>
<sequence length="702" mass="78840">MGKPRTKRQLVREERKQKRKAAEAAETANTEGKRESKRRRPDDEEYSHADEPDAKRHDDGSYHGYQAPEKEFFGMLSDEEQEYFRRADELLELNQFPSDEERDVFLQNIYREAVGKELKLASSQSLSRLMERLILLSNTAQKKHIFSAFAGHFLSLVQHRFASHCCETLFLQSAPVVTQELGKDTRIVVDTKGTGTKDGEGGDEPQQPMENLFLLTLDEFEEHLGFLMTDKFASHTLRVLLVVLSGRPLEDRSTKSLMKSKNKEYISVQGLTPVDGDELHTQLRAVPSSFTMAVKKIIADATAGMDFTALRVLVKHPTGNPLLQLLLEFDISLNHKTQKGVEPPKDTLLYRLLPGAPASLNDADSEASDFVNSMMYDQIGSRLLETLITHAPGKIFKALHLNFFAPRIGTYVRNDIASYPAIRALNRFSKDDLVDSIQKVIPVIPALVAKGRFNVIRTLYERSKARGAEDQMRPITTALINALEADTKEMIPKLCYLSTGSDQDAKENGKPPFQQDRQNKQAMASHGAHLVATMLATPVAPAKAAQASLLALSPEQLFDLATRSPASAGILTAALAHPSPQNPIFHKALVANLIPRIGELADSQPGHTVVNAIVAVPSRGKDRAVPFHMKQNIMGKLAEREWQLRESWTGRNVWRTWKGDMWKTRPADWARWAKEVDGEVEAKPKPWELLREKQQKQQQKEK</sequence>
<dbReference type="GeneID" id="39579081"/>
<dbReference type="SUPFAM" id="SSF48371">
    <property type="entry name" value="ARM repeat"/>
    <property type="match status" value="1"/>
</dbReference>
<dbReference type="InterPro" id="IPR011989">
    <property type="entry name" value="ARM-like"/>
</dbReference>
<evidence type="ECO:0000256" key="5">
    <source>
        <dbReference type="ARBA" id="ARBA00030932"/>
    </source>
</evidence>
<dbReference type="GO" id="GO:0000472">
    <property type="term" value="P:endonucleolytic cleavage to generate mature 5'-end of SSU-rRNA from (SSU-rRNA, 5.8S rRNA, LSU-rRNA)"/>
    <property type="evidence" value="ECO:0007669"/>
    <property type="project" value="TreeGrafter"/>
</dbReference>
<evidence type="ECO:0000256" key="4">
    <source>
        <dbReference type="ARBA" id="ARBA00024893"/>
    </source>
</evidence>
<dbReference type="GO" id="GO:0005730">
    <property type="term" value="C:nucleolus"/>
    <property type="evidence" value="ECO:0007669"/>
    <property type="project" value="UniProtKB-SubCell"/>
</dbReference>
<dbReference type="PANTHER" id="PTHR13102:SF0">
    <property type="entry name" value="NUCLEOLAR PROTEIN 9"/>
    <property type="match status" value="1"/>
</dbReference>
<dbReference type="GO" id="GO:0000480">
    <property type="term" value="P:endonucleolytic cleavage in 5'-ETS of tricistronic rRNA transcript (SSU-rRNA, 5.8S rRNA, LSU-rRNA)"/>
    <property type="evidence" value="ECO:0007669"/>
    <property type="project" value="TreeGrafter"/>
</dbReference>
<feature type="region of interest" description="Disordered" evidence="7">
    <location>
        <begin position="1"/>
        <end position="64"/>
    </location>
</feature>
<dbReference type="STRING" id="1314773.A0A3N2PMH7"/>
<dbReference type="GO" id="GO:0030686">
    <property type="term" value="C:90S preribosome"/>
    <property type="evidence" value="ECO:0007669"/>
    <property type="project" value="TreeGrafter"/>
</dbReference>
<evidence type="ECO:0000256" key="6">
    <source>
        <dbReference type="ARBA" id="ARBA00031929"/>
    </source>
</evidence>
<dbReference type="GO" id="GO:0030688">
    <property type="term" value="C:preribosome, small subunit precursor"/>
    <property type="evidence" value="ECO:0007669"/>
    <property type="project" value="TreeGrafter"/>
</dbReference>
<organism evidence="8 9">
    <name type="scientific">Sodiomyces alkalinus (strain CBS 110278 / VKM F-3762 / F11)</name>
    <name type="common">Alkaliphilic filamentous fungus</name>
    <dbReference type="NCBI Taxonomy" id="1314773"/>
    <lineage>
        <taxon>Eukaryota</taxon>
        <taxon>Fungi</taxon>
        <taxon>Dikarya</taxon>
        <taxon>Ascomycota</taxon>
        <taxon>Pezizomycotina</taxon>
        <taxon>Sordariomycetes</taxon>
        <taxon>Hypocreomycetidae</taxon>
        <taxon>Glomerellales</taxon>
        <taxon>Plectosphaerellaceae</taxon>
        <taxon>Sodiomyces</taxon>
    </lineage>
</organism>
<reference evidence="8 9" key="1">
    <citation type="journal article" date="2018" name="Mol. Ecol.">
        <title>The obligate alkalophilic soda-lake fungus Sodiomyces alkalinus has shifted to a protein diet.</title>
        <authorList>
            <person name="Grum-Grzhimaylo A.A."/>
            <person name="Falkoski D.L."/>
            <person name="van den Heuvel J."/>
            <person name="Valero-Jimenez C.A."/>
            <person name="Min B."/>
            <person name="Choi I.G."/>
            <person name="Lipzen A."/>
            <person name="Daum C.G."/>
            <person name="Aanen D.K."/>
            <person name="Tsang A."/>
            <person name="Henrissat B."/>
            <person name="Bilanenko E.N."/>
            <person name="de Vries R.P."/>
            <person name="van Kan J.A.L."/>
            <person name="Grigoriev I.V."/>
            <person name="Debets A.J.M."/>
        </authorList>
    </citation>
    <scope>NUCLEOTIDE SEQUENCE [LARGE SCALE GENOMIC DNA]</scope>
    <source>
        <strain evidence="8 9">F11</strain>
    </source>
</reference>
<keyword evidence="9" id="KW-1185">Reference proteome</keyword>
<evidence type="ECO:0000256" key="7">
    <source>
        <dbReference type="SAM" id="MobiDB-lite"/>
    </source>
</evidence>
<dbReference type="AlphaFoldDB" id="A0A3N2PMH7"/>
<dbReference type="Proteomes" id="UP000272025">
    <property type="component" value="Unassembled WGS sequence"/>
</dbReference>
<feature type="compositionally biased region" description="Basic and acidic residues" evidence="7">
    <location>
        <begin position="10"/>
        <end position="23"/>
    </location>
</feature>
<dbReference type="InterPro" id="IPR016024">
    <property type="entry name" value="ARM-type_fold"/>
</dbReference>
<dbReference type="GO" id="GO:0003723">
    <property type="term" value="F:RNA binding"/>
    <property type="evidence" value="ECO:0007669"/>
    <property type="project" value="InterPro"/>
</dbReference>
<proteinExistence type="predicted"/>
<comment type="subcellular location">
    <subcellularLocation>
        <location evidence="1">Nucleus</location>
        <location evidence="1">Nucleolus</location>
    </subcellularLocation>
</comment>
<dbReference type="PANTHER" id="PTHR13102">
    <property type="entry name" value="NUCLEOLAR PROTEIN 9"/>
    <property type="match status" value="1"/>
</dbReference>
<dbReference type="InterPro" id="IPR001313">
    <property type="entry name" value="Pumilio_RNA-bd_rpt"/>
</dbReference>
<name>A0A3N2PMH7_SODAK</name>
<feature type="compositionally biased region" description="Basic and acidic residues" evidence="7">
    <location>
        <begin position="40"/>
        <end position="61"/>
    </location>
</feature>
<comment type="function">
    <text evidence="4">RNA-binding nucleolar protein required for pre-rRNA processing. Involved in production of 18S rRNA and assembly of small ribosomal subunit.</text>
</comment>
<evidence type="ECO:0000313" key="8">
    <source>
        <dbReference type="EMBL" id="ROT35741.1"/>
    </source>
</evidence>
<gene>
    <name evidence="8" type="ORF">SODALDRAFT_328125</name>
</gene>
<dbReference type="GO" id="GO:0000056">
    <property type="term" value="P:ribosomal small subunit export from nucleus"/>
    <property type="evidence" value="ECO:0007669"/>
    <property type="project" value="TreeGrafter"/>
</dbReference>